<protein>
    <recommendedName>
        <fullName evidence="1">Ig-like domain-containing protein</fullName>
    </recommendedName>
</protein>
<feature type="domain" description="Ig-like" evidence="1">
    <location>
        <begin position="200"/>
        <end position="236"/>
    </location>
</feature>
<evidence type="ECO:0000313" key="2">
    <source>
        <dbReference type="EMBL" id="GIQ83347.1"/>
    </source>
</evidence>
<dbReference type="Proteomes" id="UP000265618">
    <property type="component" value="Unassembled WGS sequence"/>
</dbReference>
<organism evidence="2 3">
    <name type="scientific">Kipferlia bialata</name>
    <dbReference type="NCBI Taxonomy" id="797122"/>
    <lineage>
        <taxon>Eukaryota</taxon>
        <taxon>Metamonada</taxon>
        <taxon>Carpediemonas-like organisms</taxon>
        <taxon>Kipferlia</taxon>
    </lineage>
</organism>
<proteinExistence type="predicted"/>
<dbReference type="PROSITE" id="PS50835">
    <property type="entry name" value="IG_LIKE"/>
    <property type="match status" value="1"/>
</dbReference>
<name>A0A9K3CVR9_9EUKA</name>
<keyword evidence="3" id="KW-1185">Reference proteome</keyword>
<sequence>MHVGADKCLDLSELGGRVGGISLGCLELLVYPAQYSSCPYVPLASFPVDISTLATSVVEGLLAVLPGPDNVQSQTVLEGREQSVRSAALTKITVDVGVSVLLFLLTPPDGTAYTDSDPEASDSASTTDRQRHTVAEIVLDSGVMQRLVPAYEESDCVHTLFASVIRTLGLSGYEYPSEVLDLCGLTSLVHLSVVTEAPLPSYIEVPLRKASMTEGESDSLKCHGERTISPTLPREWALFLEHVLVYAQTDIYVLDDLVALLESEEENPVFRTCMSEGVERALFHLVPDPQSATLPPVMIRLAAHIIIRDVSLSRDSSLGKDSYVPLSCTRSLLESGIIHTIHSWLGLLIDSIGSGDEDDSVDFWTMITECPPSKGLLGRLTDTVESMSGADHGSGVVAIVDACADVLGGLSSNIQTRMLVRRTTLVEEWLSQDVKRLRNNGLLNTPTLHCFQWCLGQLDLSGFDEFDQVAQSEALEILYRYPGSRLLPVIMSQVNHLRDQEKCWFFLTDSEFALLKEHTNPSKDFKDTLVRNSEAPLFAGLVNVLGDPRGNTEERAEICRMLLQLLAKHLPLSYECGDACASDPVLFHFHRLGVHEHLLRYTASVTPEGNVGDDTLEHMCNWACSLCYMCTVLALPQRDTLRDTLIHFLSTHTSLVEELVRVGVGMQQQLTHSVEEWLEERGAELDVGLIEEYNGYLSLPTRLERLTSHMVQSLLSTGGELRQAVCESTFLMEVSRIGEVDVFDPEGGGDYTLAWVHLGLGSLAQEVDFWPRIWEEVTLLENSGMDGSDSDWM</sequence>
<reference evidence="2 3" key="1">
    <citation type="journal article" date="2018" name="PLoS ONE">
        <title>The draft genome of Kipferlia bialata reveals reductive genome evolution in fornicate parasites.</title>
        <authorList>
            <person name="Tanifuji G."/>
            <person name="Takabayashi S."/>
            <person name="Kume K."/>
            <person name="Takagi M."/>
            <person name="Nakayama T."/>
            <person name="Kamikawa R."/>
            <person name="Inagaki Y."/>
            <person name="Hashimoto T."/>
        </authorList>
    </citation>
    <scope>NUCLEOTIDE SEQUENCE [LARGE SCALE GENOMIC DNA]</scope>
    <source>
        <strain evidence="2">NY0173</strain>
    </source>
</reference>
<dbReference type="InterPro" id="IPR007110">
    <property type="entry name" value="Ig-like_dom"/>
</dbReference>
<evidence type="ECO:0000259" key="1">
    <source>
        <dbReference type="PROSITE" id="PS50835"/>
    </source>
</evidence>
<comment type="caution">
    <text evidence="2">The sequence shown here is derived from an EMBL/GenBank/DDBJ whole genome shotgun (WGS) entry which is preliminary data.</text>
</comment>
<dbReference type="AlphaFoldDB" id="A0A9K3CVR9"/>
<accession>A0A9K3CVR9</accession>
<evidence type="ECO:0000313" key="3">
    <source>
        <dbReference type="Proteomes" id="UP000265618"/>
    </source>
</evidence>
<dbReference type="EMBL" id="BDIP01001012">
    <property type="protein sequence ID" value="GIQ83347.1"/>
    <property type="molecule type" value="Genomic_DNA"/>
</dbReference>
<gene>
    <name evidence="2" type="ORF">KIPB_004652</name>
</gene>